<feature type="non-terminal residue" evidence="1">
    <location>
        <position position="34"/>
    </location>
</feature>
<proteinExistence type="predicted"/>
<dbReference type="Proteomes" id="UP000233551">
    <property type="component" value="Unassembled WGS sequence"/>
</dbReference>
<dbReference type="EMBL" id="PGOL01026966">
    <property type="protein sequence ID" value="PKI26468.1"/>
    <property type="molecule type" value="Genomic_DNA"/>
</dbReference>
<organism evidence="1 2">
    <name type="scientific">Punica granatum</name>
    <name type="common">Pomegranate</name>
    <dbReference type="NCBI Taxonomy" id="22663"/>
    <lineage>
        <taxon>Eukaryota</taxon>
        <taxon>Viridiplantae</taxon>
        <taxon>Streptophyta</taxon>
        <taxon>Embryophyta</taxon>
        <taxon>Tracheophyta</taxon>
        <taxon>Spermatophyta</taxon>
        <taxon>Magnoliopsida</taxon>
        <taxon>eudicotyledons</taxon>
        <taxon>Gunneridae</taxon>
        <taxon>Pentapetalae</taxon>
        <taxon>rosids</taxon>
        <taxon>malvids</taxon>
        <taxon>Myrtales</taxon>
        <taxon>Lythraceae</taxon>
        <taxon>Punica</taxon>
    </lineage>
</organism>
<accession>A0A2I0HHG1</accession>
<evidence type="ECO:0000313" key="2">
    <source>
        <dbReference type="Proteomes" id="UP000233551"/>
    </source>
</evidence>
<name>A0A2I0HHG1_PUNGR</name>
<sequence>MGYGGPNYIAKKKCLEPDRWGGEEVIAKRKEESS</sequence>
<reference evidence="1 2" key="1">
    <citation type="submission" date="2017-11" db="EMBL/GenBank/DDBJ databases">
        <title>De-novo sequencing of pomegranate (Punica granatum L.) genome.</title>
        <authorList>
            <person name="Akparov Z."/>
            <person name="Amiraslanov A."/>
            <person name="Hajiyeva S."/>
            <person name="Abbasov M."/>
            <person name="Kaur K."/>
            <person name="Hamwieh A."/>
            <person name="Solovyev V."/>
            <person name="Salamov A."/>
            <person name="Braich B."/>
            <person name="Kosarev P."/>
            <person name="Mahmoud A."/>
            <person name="Hajiyev E."/>
            <person name="Babayeva S."/>
            <person name="Izzatullayeva V."/>
            <person name="Mammadov A."/>
            <person name="Mammadov A."/>
            <person name="Sharifova S."/>
            <person name="Ojaghi J."/>
            <person name="Eynullazada K."/>
            <person name="Bayramov B."/>
            <person name="Abdulazimova A."/>
            <person name="Shahmuradov I."/>
        </authorList>
    </citation>
    <scope>NUCLEOTIDE SEQUENCE [LARGE SCALE GENOMIC DNA]</scope>
    <source>
        <strain evidence="2">cv. AG2017</strain>
        <tissue evidence="1">Leaf</tissue>
    </source>
</reference>
<protein>
    <submittedName>
        <fullName evidence="1">Uncharacterized protein</fullName>
    </submittedName>
</protein>
<dbReference type="AlphaFoldDB" id="A0A2I0HHG1"/>
<comment type="caution">
    <text evidence="1">The sequence shown here is derived from an EMBL/GenBank/DDBJ whole genome shotgun (WGS) entry which is preliminary data.</text>
</comment>
<evidence type="ECO:0000313" key="1">
    <source>
        <dbReference type="EMBL" id="PKI26468.1"/>
    </source>
</evidence>
<keyword evidence="2" id="KW-1185">Reference proteome</keyword>
<gene>
    <name evidence="1" type="ORF">CRG98_048843</name>
</gene>